<dbReference type="InterPro" id="IPR052160">
    <property type="entry name" value="Gypsy_RT_Integrase-like"/>
</dbReference>
<dbReference type="OrthoDB" id="1700743at2759"/>
<feature type="non-terminal residue" evidence="1">
    <location>
        <position position="1"/>
    </location>
</feature>
<evidence type="ECO:0000313" key="2">
    <source>
        <dbReference type="Proteomes" id="UP000257109"/>
    </source>
</evidence>
<evidence type="ECO:0000313" key="1">
    <source>
        <dbReference type="EMBL" id="RDX87580.1"/>
    </source>
</evidence>
<reference evidence="1" key="1">
    <citation type="submission" date="2018-05" db="EMBL/GenBank/DDBJ databases">
        <title>Draft genome of Mucuna pruriens seed.</title>
        <authorList>
            <person name="Nnadi N.E."/>
            <person name="Vos R."/>
            <person name="Hasami M.H."/>
            <person name="Devisetty U.K."/>
            <person name="Aguiy J.C."/>
        </authorList>
    </citation>
    <scope>NUCLEOTIDE SEQUENCE [LARGE SCALE GENOMIC DNA]</scope>
    <source>
        <strain evidence="1">JCA_2017</strain>
    </source>
</reference>
<dbReference type="InterPro" id="IPR036397">
    <property type="entry name" value="RNaseH_sf"/>
</dbReference>
<name>A0A371GAJ4_MUCPR</name>
<dbReference type="SUPFAM" id="SSF53098">
    <property type="entry name" value="Ribonuclease H-like"/>
    <property type="match status" value="1"/>
</dbReference>
<keyword evidence="2" id="KW-1185">Reference proteome</keyword>
<accession>A0A371GAJ4</accession>
<dbReference type="AlphaFoldDB" id="A0A371GAJ4"/>
<comment type="caution">
    <text evidence="1">The sequence shown here is derived from an EMBL/GenBank/DDBJ whole genome shotgun (WGS) entry which is preliminary data.</text>
</comment>
<proteinExistence type="predicted"/>
<feature type="non-terminal residue" evidence="1">
    <location>
        <position position="249"/>
    </location>
</feature>
<dbReference type="InterPro" id="IPR012337">
    <property type="entry name" value="RNaseH-like_sf"/>
</dbReference>
<dbReference type="EMBL" id="QJKJ01006185">
    <property type="protein sequence ID" value="RDX87580.1"/>
    <property type="molecule type" value="Genomic_DNA"/>
</dbReference>
<gene>
    <name evidence="1" type="ORF">CR513_30925</name>
</gene>
<dbReference type="GO" id="GO:0003676">
    <property type="term" value="F:nucleic acid binding"/>
    <property type="evidence" value="ECO:0007669"/>
    <property type="project" value="InterPro"/>
</dbReference>
<organism evidence="1 2">
    <name type="scientific">Mucuna pruriens</name>
    <name type="common">Velvet bean</name>
    <name type="synonym">Dolichos pruriens</name>
    <dbReference type="NCBI Taxonomy" id="157652"/>
    <lineage>
        <taxon>Eukaryota</taxon>
        <taxon>Viridiplantae</taxon>
        <taxon>Streptophyta</taxon>
        <taxon>Embryophyta</taxon>
        <taxon>Tracheophyta</taxon>
        <taxon>Spermatophyta</taxon>
        <taxon>Magnoliopsida</taxon>
        <taxon>eudicotyledons</taxon>
        <taxon>Gunneridae</taxon>
        <taxon>Pentapetalae</taxon>
        <taxon>rosids</taxon>
        <taxon>fabids</taxon>
        <taxon>Fabales</taxon>
        <taxon>Fabaceae</taxon>
        <taxon>Papilionoideae</taxon>
        <taxon>50 kb inversion clade</taxon>
        <taxon>NPAAA clade</taxon>
        <taxon>indigoferoid/millettioid clade</taxon>
        <taxon>Phaseoleae</taxon>
        <taxon>Mucuna</taxon>
    </lineage>
</organism>
<protein>
    <submittedName>
        <fullName evidence="1">Uncharacterized protein</fullName>
    </submittedName>
</protein>
<dbReference type="Gene3D" id="3.30.420.10">
    <property type="entry name" value="Ribonuclease H-like superfamily/Ribonuclease H"/>
    <property type="match status" value="1"/>
</dbReference>
<dbReference type="Proteomes" id="UP000257109">
    <property type="component" value="Unassembled WGS sequence"/>
</dbReference>
<dbReference type="PANTHER" id="PTHR47266">
    <property type="entry name" value="ENDONUCLEASE-RELATED"/>
    <property type="match status" value="1"/>
</dbReference>
<sequence length="249" mass="29441">MSRQHEMPQQPIIFCEVFDVWGIDFIRLFLVSNGYSYILLAVDYMSRWVEAVATKTNDAKKLTNPNWKNWSRHLEDALWVHRTAYRTPLGMSPYWIVFDKAYHLLFELEHRAYWAIKKCNMAYDQAGEERKLPLQELEELCLEAYENSRIYKQRVKQFHDHQILRKEFHVGQKVLLFKSRLRLIAGKLYSKWDGPFIITKVLPYGAIELQDERTRSTFQANEKQLKIFHEGPTTIVGKVESISLAEPAT</sequence>